<sequence length="169" mass="19188">MAALKDAHIQHLIRLAQDPMLTDLMGWDTCFAEHETAAFIEAISLFAFPYSRTSEPVVFGIYVKSQTCPIGYVVLKGLNTDLCTAEVGIAILDRQYWHQGIGREALRLIMDYGVNKLQLHTLAAAALATNKRSIQLFQKLGFKVRETWYRSWPMPNGDLADMLWLEWIA</sequence>
<gene>
    <name evidence="2" type="ORF">IQ260_12190</name>
</gene>
<comment type="caution">
    <text evidence="2">The sequence shown here is derived from an EMBL/GenBank/DDBJ whole genome shotgun (WGS) entry which is preliminary data.</text>
</comment>
<dbReference type="SUPFAM" id="SSF55729">
    <property type="entry name" value="Acyl-CoA N-acyltransferases (Nat)"/>
    <property type="match status" value="1"/>
</dbReference>
<reference evidence="2" key="1">
    <citation type="submission" date="2020-10" db="EMBL/GenBank/DDBJ databases">
        <authorList>
            <person name="Castelo-Branco R."/>
            <person name="Eusebio N."/>
            <person name="Adriana R."/>
            <person name="Vieira A."/>
            <person name="Brugerolle De Fraissinette N."/>
            <person name="Rezende De Castro R."/>
            <person name="Schneider M.P."/>
            <person name="Vasconcelos V."/>
            <person name="Leao P.N."/>
        </authorList>
    </citation>
    <scope>NUCLEOTIDE SEQUENCE</scope>
    <source>
        <strain evidence="2">LEGE 11479</strain>
    </source>
</reference>
<dbReference type="PANTHER" id="PTHR43792">
    <property type="entry name" value="GNAT FAMILY, PUTATIVE (AFU_ORTHOLOGUE AFUA_3G00765)-RELATED-RELATED"/>
    <property type="match status" value="1"/>
</dbReference>
<accession>A0A929F629</accession>
<dbReference type="EMBL" id="JADEXP010000094">
    <property type="protein sequence ID" value="MBE9067416.1"/>
    <property type="molecule type" value="Genomic_DNA"/>
</dbReference>
<name>A0A929F629_LEPEC</name>
<organism evidence="2 3">
    <name type="scientific">Leptolyngbya cf. ectocarpi LEGE 11479</name>
    <dbReference type="NCBI Taxonomy" id="1828722"/>
    <lineage>
        <taxon>Bacteria</taxon>
        <taxon>Bacillati</taxon>
        <taxon>Cyanobacteriota</taxon>
        <taxon>Cyanophyceae</taxon>
        <taxon>Leptolyngbyales</taxon>
        <taxon>Leptolyngbyaceae</taxon>
        <taxon>Leptolyngbya group</taxon>
        <taxon>Leptolyngbya</taxon>
    </lineage>
</organism>
<dbReference type="CDD" id="cd04301">
    <property type="entry name" value="NAT_SF"/>
    <property type="match status" value="1"/>
</dbReference>
<evidence type="ECO:0000259" key="1">
    <source>
        <dbReference type="PROSITE" id="PS51186"/>
    </source>
</evidence>
<proteinExistence type="predicted"/>
<dbReference type="Proteomes" id="UP000615026">
    <property type="component" value="Unassembled WGS sequence"/>
</dbReference>
<dbReference type="PROSITE" id="PS51186">
    <property type="entry name" value="GNAT"/>
    <property type="match status" value="1"/>
</dbReference>
<dbReference type="PANTHER" id="PTHR43792:SF1">
    <property type="entry name" value="N-ACETYLTRANSFERASE DOMAIN-CONTAINING PROTEIN"/>
    <property type="match status" value="1"/>
</dbReference>
<evidence type="ECO:0000313" key="2">
    <source>
        <dbReference type="EMBL" id="MBE9067416.1"/>
    </source>
</evidence>
<dbReference type="Pfam" id="PF13302">
    <property type="entry name" value="Acetyltransf_3"/>
    <property type="match status" value="1"/>
</dbReference>
<dbReference type="Gene3D" id="3.40.630.30">
    <property type="match status" value="1"/>
</dbReference>
<protein>
    <submittedName>
        <fullName evidence="2">GNAT family N-acetyltransferase</fullName>
    </submittedName>
</protein>
<dbReference type="InterPro" id="IPR016181">
    <property type="entry name" value="Acyl_CoA_acyltransferase"/>
</dbReference>
<dbReference type="GO" id="GO:0016747">
    <property type="term" value="F:acyltransferase activity, transferring groups other than amino-acyl groups"/>
    <property type="evidence" value="ECO:0007669"/>
    <property type="project" value="InterPro"/>
</dbReference>
<dbReference type="InterPro" id="IPR000182">
    <property type="entry name" value="GNAT_dom"/>
</dbReference>
<feature type="domain" description="N-acetyltransferase" evidence="1">
    <location>
        <begin position="1"/>
        <end position="166"/>
    </location>
</feature>
<dbReference type="InterPro" id="IPR051531">
    <property type="entry name" value="N-acetyltransferase"/>
</dbReference>
<dbReference type="AlphaFoldDB" id="A0A929F629"/>
<evidence type="ECO:0000313" key="3">
    <source>
        <dbReference type="Proteomes" id="UP000615026"/>
    </source>
</evidence>
<keyword evidence="3" id="KW-1185">Reference proteome</keyword>